<dbReference type="UniPathway" id="UPA00288">
    <property type="reaction ID" value="UER01023"/>
</dbReference>
<dbReference type="InterPro" id="IPR039429">
    <property type="entry name" value="SHMT-like_dom"/>
</dbReference>
<dbReference type="Gene3D" id="3.90.1150.10">
    <property type="entry name" value="Aspartate Aminotransferase, domain 1"/>
    <property type="match status" value="1"/>
</dbReference>
<dbReference type="InterPro" id="IPR015422">
    <property type="entry name" value="PyrdxlP-dep_Trfase_small"/>
</dbReference>
<gene>
    <name evidence="6" type="primary">glyA</name>
    <name evidence="10" type="ORF">UU35_C0018G0009</name>
</gene>
<evidence type="ECO:0000256" key="3">
    <source>
        <dbReference type="ARBA" id="ARBA00022563"/>
    </source>
</evidence>
<dbReference type="HAMAP" id="MF_00051">
    <property type="entry name" value="SHMT"/>
    <property type="match status" value="1"/>
</dbReference>
<proteinExistence type="inferred from homology"/>
<dbReference type="PANTHER" id="PTHR11680">
    <property type="entry name" value="SERINE HYDROXYMETHYLTRANSFERASE"/>
    <property type="match status" value="1"/>
</dbReference>
<dbReference type="SUPFAM" id="SSF53383">
    <property type="entry name" value="PLP-dependent transferases"/>
    <property type="match status" value="1"/>
</dbReference>
<comment type="subunit">
    <text evidence="6">Homodimer.</text>
</comment>
<comment type="similarity">
    <text evidence="2 6">Belongs to the SHMT family.</text>
</comment>
<evidence type="ECO:0000256" key="5">
    <source>
        <dbReference type="ARBA" id="ARBA00022898"/>
    </source>
</evidence>
<feature type="domain" description="Serine hydroxymethyltransferase-like" evidence="9">
    <location>
        <begin position="21"/>
        <end position="410"/>
    </location>
</feature>
<feature type="modified residue" description="N6-(pyridoxal phosphate)lysine" evidence="6 7">
    <location>
        <position position="241"/>
    </location>
</feature>
<keyword evidence="6" id="KW-0963">Cytoplasm</keyword>
<feature type="binding site" evidence="6">
    <location>
        <position position="133"/>
    </location>
    <ligand>
        <name>(6S)-5,6,7,8-tetrahydrofolate</name>
        <dbReference type="ChEBI" id="CHEBI:57453"/>
    </ligand>
</feature>
<keyword evidence="3 6" id="KW-0554">One-carbon metabolism</keyword>
<dbReference type="GO" id="GO:0008168">
    <property type="term" value="F:methyltransferase activity"/>
    <property type="evidence" value="ECO:0007669"/>
    <property type="project" value="UniProtKB-KW"/>
</dbReference>
<organism evidence="10 11">
    <name type="scientific">Candidatus Uhrbacteria bacterium GW2011_GWC2_41_11</name>
    <dbReference type="NCBI Taxonomy" id="1618985"/>
    <lineage>
        <taxon>Bacteria</taxon>
        <taxon>Candidatus Uhriibacteriota</taxon>
    </lineage>
</organism>
<dbReference type="Proteomes" id="UP000034616">
    <property type="component" value="Unassembled WGS sequence"/>
</dbReference>
<feature type="region of interest" description="Disordered" evidence="8">
    <location>
        <begin position="371"/>
        <end position="393"/>
    </location>
</feature>
<dbReference type="Pfam" id="PF00464">
    <property type="entry name" value="SHMT"/>
    <property type="match status" value="1"/>
</dbReference>
<dbReference type="GO" id="GO:0004372">
    <property type="term" value="F:glycine hydroxymethyltransferase activity"/>
    <property type="evidence" value="ECO:0007669"/>
    <property type="project" value="UniProtKB-UniRule"/>
</dbReference>
<dbReference type="InterPro" id="IPR019798">
    <property type="entry name" value="Ser_HO-MeTrfase_PLP_BS"/>
</dbReference>
<dbReference type="InterPro" id="IPR049943">
    <property type="entry name" value="Ser_HO-MeTrfase-like"/>
</dbReference>
<comment type="catalytic activity">
    <reaction evidence="6">
        <text>(6R)-5,10-methylene-5,6,7,8-tetrahydrofolate + glycine + H2O = (6S)-5,6,7,8-tetrahydrofolate + L-serine</text>
        <dbReference type="Rhea" id="RHEA:15481"/>
        <dbReference type="ChEBI" id="CHEBI:15377"/>
        <dbReference type="ChEBI" id="CHEBI:15636"/>
        <dbReference type="ChEBI" id="CHEBI:33384"/>
        <dbReference type="ChEBI" id="CHEBI:57305"/>
        <dbReference type="ChEBI" id="CHEBI:57453"/>
        <dbReference type="EC" id="2.1.2.1"/>
    </reaction>
</comment>
<comment type="function">
    <text evidence="6">Catalyzes the reversible interconversion of serine and glycine with tetrahydrofolate (THF) serving as the one-carbon carrier. This reaction serves as the major source of one-carbon groups required for the biosynthesis of purines, thymidylate, methionine, and other important biomolecules. Also exhibits THF-independent aldolase activity toward beta-hydroxyamino acids, producing glycine and aldehydes, via a retro-aldol mechanism.</text>
</comment>
<dbReference type="EMBL" id="LCAH01000018">
    <property type="protein sequence ID" value="KKR86163.1"/>
    <property type="molecule type" value="Genomic_DNA"/>
</dbReference>
<dbReference type="GO" id="GO:0032259">
    <property type="term" value="P:methylation"/>
    <property type="evidence" value="ECO:0007669"/>
    <property type="project" value="UniProtKB-KW"/>
</dbReference>
<dbReference type="AlphaFoldDB" id="A0A0G0UB21"/>
<evidence type="ECO:0000256" key="7">
    <source>
        <dbReference type="PIRSR" id="PIRSR000412-50"/>
    </source>
</evidence>
<keyword evidence="10" id="KW-0489">Methyltransferase</keyword>
<accession>A0A0G0UB21</accession>
<evidence type="ECO:0000256" key="2">
    <source>
        <dbReference type="ARBA" id="ARBA00006376"/>
    </source>
</evidence>
<comment type="caution">
    <text evidence="6">Lacks conserved residue(s) required for the propagation of feature annotation.</text>
</comment>
<comment type="pathway">
    <text evidence="6">One-carbon metabolism; tetrahydrofolate interconversion.</text>
</comment>
<comment type="subcellular location">
    <subcellularLocation>
        <location evidence="6">Cytoplasm</location>
    </subcellularLocation>
</comment>
<keyword evidence="5 6" id="KW-0663">Pyridoxal phosphate</keyword>
<protein>
    <recommendedName>
        <fullName evidence="6">Serine hydroxymethyltransferase</fullName>
        <shortName evidence="6">SHMT</shortName>
        <shortName evidence="6">Serine methylase</shortName>
        <ecNumber evidence="6">2.1.2.1</ecNumber>
    </recommendedName>
</protein>
<dbReference type="GO" id="GO:0030170">
    <property type="term" value="F:pyridoxal phosphate binding"/>
    <property type="evidence" value="ECO:0007669"/>
    <property type="project" value="UniProtKB-UniRule"/>
</dbReference>
<dbReference type="CDD" id="cd00378">
    <property type="entry name" value="SHMT"/>
    <property type="match status" value="1"/>
</dbReference>
<dbReference type="InterPro" id="IPR001085">
    <property type="entry name" value="Ser_HO-MeTrfase"/>
</dbReference>
<dbReference type="GO" id="GO:0019264">
    <property type="term" value="P:glycine biosynthetic process from serine"/>
    <property type="evidence" value="ECO:0007669"/>
    <property type="project" value="UniProtKB-UniRule"/>
</dbReference>
<dbReference type="EC" id="2.1.2.1" evidence="6"/>
<dbReference type="PIRSF" id="PIRSF000412">
    <property type="entry name" value="SHMT"/>
    <property type="match status" value="1"/>
</dbReference>
<dbReference type="PATRIC" id="fig|1618985.3.peg.978"/>
<dbReference type="GO" id="GO:0035999">
    <property type="term" value="P:tetrahydrofolate interconversion"/>
    <property type="evidence" value="ECO:0007669"/>
    <property type="project" value="UniProtKB-UniRule"/>
</dbReference>
<evidence type="ECO:0000259" key="9">
    <source>
        <dbReference type="Pfam" id="PF00464"/>
    </source>
</evidence>
<dbReference type="InterPro" id="IPR015424">
    <property type="entry name" value="PyrdxlP-dep_Trfase"/>
</dbReference>
<evidence type="ECO:0000256" key="4">
    <source>
        <dbReference type="ARBA" id="ARBA00022679"/>
    </source>
</evidence>
<reference evidence="10 11" key="1">
    <citation type="journal article" date="2015" name="Nature">
        <title>rRNA introns, odd ribosomes, and small enigmatic genomes across a large radiation of phyla.</title>
        <authorList>
            <person name="Brown C.T."/>
            <person name="Hug L.A."/>
            <person name="Thomas B.C."/>
            <person name="Sharon I."/>
            <person name="Castelle C.J."/>
            <person name="Singh A."/>
            <person name="Wilkins M.J."/>
            <person name="Williams K.H."/>
            <person name="Banfield J.F."/>
        </authorList>
    </citation>
    <scope>NUCLEOTIDE SEQUENCE [LARGE SCALE GENOMIC DNA]</scope>
</reference>
<name>A0A0G0UB21_9BACT</name>
<dbReference type="InterPro" id="IPR015421">
    <property type="entry name" value="PyrdxlP-dep_Trfase_major"/>
</dbReference>
<dbReference type="Gene3D" id="3.40.640.10">
    <property type="entry name" value="Type I PLP-dependent aspartate aminotransferase-like (Major domain)"/>
    <property type="match status" value="1"/>
</dbReference>
<sequence>MNEKKEYFHFIYFVNINMTIQTTDPELAQALENELHREREGLEMIPSENFVSPAVLEALGSVGTNKYSEGFPGKRYYGGNTCIDVIETLAQTRAKTLFGVSHANVQPYSGSPANQAVCFALLKPGEKLMGLNLTYGGHLTHGWKVNFSGTYYESVQYVTDPDGWLNYDTLAKQVLEERPKLLFVGATAYPRIFDWARLSEVARSVDAYLVADISHIAGLIVGGVHPSPVGYADVITTTTHKTLRGPRGAMILCNGEPSEPMKTPPERSRQYLPTMIDRAVFPGLQGGPHNHQTAAIAVALHEASQPAFKEYAVQVVQNAKTLATELSNRQFHLVTGGTDNHLLLIDLTNKNIGGADAEKALDRAGITVNKNTIPNDPRKPYDPSGIRLGTPPLTTRGMKEKEMILIAEWINEAIIHWSHREKLDDIRRKVKELTGQFPLYPELRYV</sequence>
<evidence type="ECO:0000256" key="8">
    <source>
        <dbReference type="SAM" id="MobiDB-lite"/>
    </source>
</evidence>
<keyword evidence="6" id="KW-0028">Amino-acid biosynthesis</keyword>
<dbReference type="GO" id="GO:0005829">
    <property type="term" value="C:cytosol"/>
    <property type="evidence" value="ECO:0007669"/>
    <property type="project" value="TreeGrafter"/>
</dbReference>
<dbReference type="NCBIfam" id="NF000586">
    <property type="entry name" value="PRK00011.1"/>
    <property type="match status" value="1"/>
</dbReference>
<comment type="cofactor">
    <cofactor evidence="1 6 7">
        <name>pyridoxal 5'-phosphate</name>
        <dbReference type="ChEBI" id="CHEBI:597326"/>
    </cofactor>
</comment>
<keyword evidence="4 6" id="KW-0808">Transferase</keyword>
<feature type="site" description="Plays an important role in substrate specificity" evidence="6">
    <location>
        <position position="240"/>
    </location>
</feature>
<comment type="pathway">
    <text evidence="6">Amino-acid biosynthesis; glycine biosynthesis; glycine from L-serine: step 1/1.</text>
</comment>
<evidence type="ECO:0000256" key="1">
    <source>
        <dbReference type="ARBA" id="ARBA00001933"/>
    </source>
</evidence>
<evidence type="ECO:0000256" key="6">
    <source>
        <dbReference type="HAMAP-Rule" id="MF_00051"/>
    </source>
</evidence>
<evidence type="ECO:0000313" key="11">
    <source>
        <dbReference type="Proteomes" id="UP000034616"/>
    </source>
</evidence>
<feature type="binding site" evidence="6">
    <location>
        <begin position="137"/>
        <end position="139"/>
    </location>
    <ligand>
        <name>(6S)-5,6,7,8-tetrahydrofolate</name>
        <dbReference type="ChEBI" id="CHEBI:57453"/>
    </ligand>
</feature>
<dbReference type="UniPathway" id="UPA00193"/>
<dbReference type="PANTHER" id="PTHR11680:SF35">
    <property type="entry name" value="SERINE HYDROXYMETHYLTRANSFERASE 1"/>
    <property type="match status" value="1"/>
</dbReference>
<comment type="caution">
    <text evidence="10">The sequence shown here is derived from an EMBL/GenBank/DDBJ whole genome shotgun (WGS) entry which is preliminary data.</text>
</comment>
<feature type="binding site" evidence="6">
    <location>
        <position position="259"/>
    </location>
    <ligand>
        <name>(6S)-5,6,7,8-tetrahydrofolate</name>
        <dbReference type="ChEBI" id="CHEBI:57453"/>
    </ligand>
</feature>
<evidence type="ECO:0000313" key="10">
    <source>
        <dbReference type="EMBL" id="KKR86163.1"/>
    </source>
</evidence>
<dbReference type="PROSITE" id="PS00096">
    <property type="entry name" value="SHMT"/>
    <property type="match status" value="1"/>
</dbReference>